<keyword evidence="1" id="KW-0472">Membrane</keyword>
<reference evidence="2 3" key="1">
    <citation type="journal article" date="2009" name="PLoS Genet.">
        <title>The genome of Nectria haematococca: contribution of supernumerary chromosomes to gene expansion.</title>
        <authorList>
            <person name="Coleman J.J."/>
            <person name="Rounsley S.D."/>
            <person name="Rodriguez-Carres M."/>
            <person name="Kuo A."/>
            <person name="Wasmann C.C."/>
            <person name="Grimwood J."/>
            <person name="Schmutz J."/>
            <person name="Taga M."/>
            <person name="White G.J."/>
            <person name="Zhou S."/>
            <person name="Schwartz D.C."/>
            <person name="Freitag M."/>
            <person name="Ma L.J."/>
            <person name="Danchin E.G."/>
            <person name="Henrissat B."/>
            <person name="Coutinho P.M."/>
            <person name="Nelson D.R."/>
            <person name="Straney D."/>
            <person name="Napoli C.A."/>
            <person name="Barker B.M."/>
            <person name="Gribskov M."/>
            <person name="Rep M."/>
            <person name="Kroken S."/>
            <person name="Molnar I."/>
            <person name="Rensing C."/>
            <person name="Kennell J.C."/>
            <person name="Zamora J."/>
            <person name="Farman M.L."/>
            <person name="Selker E.U."/>
            <person name="Salamov A."/>
            <person name="Shapiro H."/>
            <person name="Pangilinan J."/>
            <person name="Lindquist E."/>
            <person name="Lamers C."/>
            <person name="Grigoriev I.V."/>
            <person name="Geiser D.M."/>
            <person name="Covert S.F."/>
            <person name="Temporini E."/>
            <person name="Vanetten H.D."/>
        </authorList>
    </citation>
    <scope>NUCLEOTIDE SEQUENCE [LARGE SCALE GENOMIC DNA]</scope>
    <source>
        <strain evidence="3">ATCC MYA-4622 / CBS 123669 / FGSC 9596 / NRRL 45880 / 77-13-4</strain>
    </source>
</reference>
<dbReference type="InParanoid" id="C7Z212"/>
<dbReference type="GeneID" id="9671591"/>
<keyword evidence="1" id="KW-0812">Transmembrane</keyword>
<gene>
    <name evidence="2" type="ORF">NECHADRAFT_85987</name>
</gene>
<protein>
    <submittedName>
        <fullName evidence="2">Uncharacterized protein</fullName>
    </submittedName>
</protein>
<keyword evidence="1" id="KW-1133">Transmembrane helix</keyword>
<dbReference type="EMBL" id="GG698906">
    <property type="protein sequence ID" value="EEU42093.1"/>
    <property type="molecule type" value="Genomic_DNA"/>
</dbReference>
<evidence type="ECO:0000256" key="1">
    <source>
        <dbReference type="SAM" id="Phobius"/>
    </source>
</evidence>
<evidence type="ECO:0000313" key="3">
    <source>
        <dbReference type="Proteomes" id="UP000005206"/>
    </source>
</evidence>
<feature type="transmembrane region" description="Helical" evidence="1">
    <location>
        <begin position="89"/>
        <end position="106"/>
    </location>
</feature>
<keyword evidence="3" id="KW-1185">Reference proteome</keyword>
<dbReference type="HOGENOM" id="CLU_1210126_0_0_1"/>
<dbReference type="OrthoDB" id="5055311at2759"/>
<accession>C7Z212</accession>
<dbReference type="AlphaFoldDB" id="C7Z212"/>
<evidence type="ECO:0000313" key="2">
    <source>
        <dbReference type="EMBL" id="EEU42093.1"/>
    </source>
</evidence>
<dbReference type="Proteomes" id="UP000005206">
    <property type="component" value="Chromosome 10"/>
</dbReference>
<feature type="transmembrane region" description="Helical" evidence="1">
    <location>
        <begin position="30"/>
        <end position="47"/>
    </location>
</feature>
<organism evidence="2 3">
    <name type="scientific">Fusarium vanettenii (strain ATCC MYA-4622 / CBS 123669 / FGSC 9596 / NRRL 45880 / 77-13-4)</name>
    <name type="common">Fusarium solani subsp. pisi</name>
    <dbReference type="NCBI Taxonomy" id="660122"/>
    <lineage>
        <taxon>Eukaryota</taxon>
        <taxon>Fungi</taxon>
        <taxon>Dikarya</taxon>
        <taxon>Ascomycota</taxon>
        <taxon>Pezizomycotina</taxon>
        <taxon>Sordariomycetes</taxon>
        <taxon>Hypocreomycetidae</taxon>
        <taxon>Hypocreales</taxon>
        <taxon>Nectriaceae</taxon>
        <taxon>Fusarium</taxon>
        <taxon>Fusarium solani species complex</taxon>
        <taxon>Fusarium vanettenii</taxon>
    </lineage>
</organism>
<dbReference type="RefSeq" id="XP_003047806.1">
    <property type="nucleotide sequence ID" value="XM_003047760.1"/>
</dbReference>
<proteinExistence type="predicted"/>
<dbReference type="KEGG" id="nhe:NECHADRAFT_85987"/>
<feature type="transmembrane region" description="Helical" evidence="1">
    <location>
        <begin position="140"/>
        <end position="167"/>
    </location>
</feature>
<sequence>MNTTTNTTTLWEVLQELQAEPYGESLATNAFWIFLFLILFNFVWTLWQLDDRAFYKSINSSTHNDPTSETNIESTPWDSMSRKITSRNVQCLAVTFSSFLLLAQLAEGYWVSQLSTGITIQEFTKWSEATSHFEPAVLRYIVNIPAIVLLIIVWTGTLGIGAVILHVQWRYTKEVLMLNIKEQNKGYYQGPQCPTETGNEENDDDVDLKSGLFIADKDAPGNLFGTTYR</sequence>
<name>C7Z212_FUSV7</name>
<dbReference type="VEuPathDB" id="FungiDB:NECHADRAFT_85987"/>